<dbReference type="AlphaFoldDB" id="A0A2U3DTD9"/>
<evidence type="ECO:0000256" key="4">
    <source>
        <dbReference type="ARBA" id="ARBA00048707"/>
    </source>
</evidence>
<dbReference type="Pfam" id="PF01981">
    <property type="entry name" value="PTH2"/>
    <property type="match status" value="1"/>
</dbReference>
<comment type="similarity">
    <text evidence="3">Belongs to the PTH2 family.</text>
</comment>
<dbReference type="EMBL" id="LCWV01000032">
    <property type="protein sequence ID" value="PWI65512.1"/>
    <property type="molecule type" value="Genomic_DNA"/>
</dbReference>
<evidence type="ECO:0000256" key="3">
    <source>
        <dbReference type="ARBA" id="ARBA00038050"/>
    </source>
</evidence>
<evidence type="ECO:0000256" key="1">
    <source>
        <dbReference type="ARBA" id="ARBA00013260"/>
    </source>
</evidence>
<dbReference type="Gene3D" id="3.40.1490.10">
    <property type="entry name" value="Bit1"/>
    <property type="match status" value="1"/>
</dbReference>
<feature type="region of interest" description="Disordered" evidence="5">
    <location>
        <begin position="233"/>
        <end position="300"/>
    </location>
</feature>
<comment type="catalytic activity">
    <reaction evidence="4">
        <text>an N-acyl-L-alpha-aminoacyl-tRNA + H2O = an N-acyl-L-amino acid + a tRNA + H(+)</text>
        <dbReference type="Rhea" id="RHEA:54448"/>
        <dbReference type="Rhea" id="RHEA-COMP:10123"/>
        <dbReference type="Rhea" id="RHEA-COMP:13883"/>
        <dbReference type="ChEBI" id="CHEBI:15377"/>
        <dbReference type="ChEBI" id="CHEBI:15378"/>
        <dbReference type="ChEBI" id="CHEBI:59874"/>
        <dbReference type="ChEBI" id="CHEBI:78442"/>
        <dbReference type="ChEBI" id="CHEBI:138191"/>
        <dbReference type="EC" id="3.1.1.29"/>
    </reaction>
</comment>
<evidence type="ECO:0000256" key="5">
    <source>
        <dbReference type="SAM" id="MobiDB-lite"/>
    </source>
</evidence>
<dbReference type="PANTHER" id="PTHR12649">
    <property type="entry name" value="PEPTIDYL-TRNA HYDROLASE 2"/>
    <property type="match status" value="1"/>
</dbReference>
<gene>
    <name evidence="6" type="ORF">PCL_06931</name>
</gene>
<dbReference type="GO" id="GO:0004045">
    <property type="term" value="F:peptidyl-tRNA hydrolase activity"/>
    <property type="evidence" value="ECO:0007669"/>
    <property type="project" value="UniProtKB-EC"/>
</dbReference>
<accession>A0A2U3DTD9</accession>
<dbReference type="Proteomes" id="UP000245956">
    <property type="component" value="Unassembled WGS sequence"/>
</dbReference>
<evidence type="ECO:0000256" key="2">
    <source>
        <dbReference type="ARBA" id="ARBA00022801"/>
    </source>
</evidence>
<name>A0A2U3DTD9_PURLI</name>
<evidence type="ECO:0000313" key="7">
    <source>
        <dbReference type="Proteomes" id="UP000245956"/>
    </source>
</evidence>
<evidence type="ECO:0000313" key="6">
    <source>
        <dbReference type="EMBL" id="PWI65512.1"/>
    </source>
</evidence>
<dbReference type="SUPFAM" id="SSF102462">
    <property type="entry name" value="Peptidyl-tRNA hydrolase II"/>
    <property type="match status" value="1"/>
</dbReference>
<sequence length="539" mass="58688">MSTSTAVTSDDGVQCWVAAGDVETRRQSFTPRRATPRYFHLPFADEVPKKSVPYLVADIHEGLEEVFDRPDSRAPFIPGYTNRDDAIVRAALLRSLGREGTDVMLVRLTRCEPRIRYRRLSKYAADVKYEGGEEDVDAEAVLILCEPFTTANVVQRLQLLVWSRNGVSWRKFREVGGDEDRVNRPRATLCIQAFFETLVAAQSLNTAIRLPPTSDAIVSCDTAVTTYIGLSPQSGPAVGSPLSPTQFSTPSRASGRRLSVRHSTSLPQGFDPALPKLPTHHAPPPPAHHRKPSSPSRPTLAPLVRLRDNTCARPPAMPSDQGAQTGIILTTALATFVTGWLFGVFTTRGYLISPGLAEERRRFHRDPVESDESDVDEDDTLLDHAPNWANGVQADRRQGLRVGAGAAAAAPGIVDNGEECKLVLVVRTDLGMTKGKIAAQCSHATLACFKALSRAAPDSPQRKVLSRWEKLGQAKIAVQVKGQDEMLELRRRARALGLTAEVIQDAGRTQIEAGSMTVLGVGPAPKSLVDQVTGHLKLL</sequence>
<organism evidence="6 7">
    <name type="scientific">Purpureocillium lilacinum</name>
    <name type="common">Paecilomyces lilacinus</name>
    <dbReference type="NCBI Taxonomy" id="33203"/>
    <lineage>
        <taxon>Eukaryota</taxon>
        <taxon>Fungi</taxon>
        <taxon>Dikarya</taxon>
        <taxon>Ascomycota</taxon>
        <taxon>Pezizomycotina</taxon>
        <taxon>Sordariomycetes</taxon>
        <taxon>Hypocreomycetidae</taxon>
        <taxon>Hypocreales</taxon>
        <taxon>Ophiocordycipitaceae</taxon>
        <taxon>Purpureocillium</taxon>
    </lineage>
</organism>
<dbReference type="InterPro" id="IPR023476">
    <property type="entry name" value="Pep_tRNA_hydro_II_dom_sf"/>
</dbReference>
<protein>
    <recommendedName>
        <fullName evidence="1">peptidyl-tRNA hydrolase</fullName>
        <ecNumber evidence="1">3.1.1.29</ecNumber>
    </recommendedName>
</protein>
<reference evidence="6 7" key="1">
    <citation type="journal article" date="2016" name="Front. Microbiol.">
        <title>Genome and transcriptome sequences reveal the specific parasitism of the nematophagous Purpureocillium lilacinum 36-1.</title>
        <authorList>
            <person name="Xie J."/>
            <person name="Li S."/>
            <person name="Mo C."/>
            <person name="Xiao X."/>
            <person name="Peng D."/>
            <person name="Wang G."/>
            <person name="Xiao Y."/>
        </authorList>
    </citation>
    <scope>NUCLEOTIDE SEQUENCE [LARGE SCALE GENOMIC DNA]</scope>
    <source>
        <strain evidence="6 7">36-1</strain>
    </source>
</reference>
<dbReference type="FunFam" id="3.40.1490.10:FF:000001">
    <property type="entry name" value="Peptidyl-tRNA hydrolase 2"/>
    <property type="match status" value="1"/>
</dbReference>
<dbReference type="NCBIfam" id="TIGR00283">
    <property type="entry name" value="arch_pth2"/>
    <property type="match status" value="1"/>
</dbReference>
<dbReference type="EC" id="3.1.1.29" evidence="1"/>
<dbReference type="InterPro" id="IPR002833">
    <property type="entry name" value="PTH2"/>
</dbReference>
<dbReference type="CDD" id="cd02430">
    <property type="entry name" value="PTH2"/>
    <property type="match status" value="1"/>
</dbReference>
<dbReference type="NCBIfam" id="NF003314">
    <property type="entry name" value="PRK04322.1"/>
    <property type="match status" value="1"/>
</dbReference>
<feature type="compositionally biased region" description="Polar residues" evidence="5">
    <location>
        <begin position="242"/>
        <end position="252"/>
    </location>
</feature>
<comment type="caution">
    <text evidence="6">The sequence shown here is derived from an EMBL/GenBank/DDBJ whole genome shotgun (WGS) entry which is preliminary data.</text>
</comment>
<proteinExistence type="inferred from homology"/>
<dbReference type="GO" id="GO:0005829">
    <property type="term" value="C:cytosol"/>
    <property type="evidence" value="ECO:0007669"/>
    <property type="project" value="TreeGrafter"/>
</dbReference>
<keyword evidence="2" id="KW-0378">Hydrolase</keyword>
<dbReference type="PANTHER" id="PTHR12649:SF11">
    <property type="entry name" value="PEPTIDYL-TRNA HYDROLASE 2, MITOCHONDRIAL"/>
    <property type="match status" value="1"/>
</dbReference>